<evidence type="ECO:0000256" key="2">
    <source>
        <dbReference type="ARBA" id="ARBA00010044"/>
    </source>
</evidence>
<dbReference type="GO" id="GO:0004222">
    <property type="term" value="F:metalloendopeptidase activity"/>
    <property type="evidence" value="ECO:0007669"/>
    <property type="project" value="InterPro"/>
</dbReference>
<evidence type="ECO:0000256" key="9">
    <source>
        <dbReference type="ARBA" id="ARBA00022833"/>
    </source>
</evidence>
<dbReference type="InterPro" id="IPR011546">
    <property type="entry name" value="Pept_M41_FtsH_extracell"/>
</dbReference>
<evidence type="ECO:0000256" key="4">
    <source>
        <dbReference type="ARBA" id="ARBA00022670"/>
    </source>
</evidence>
<dbReference type="RefSeq" id="WP_047004476.1">
    <property type="nucleotide sequence ID" value="NZ_LBHB01000002.1"/>
</dbReference>
<dbReference type="PANTHER" id="PTHR23076">
    <property type="entry name" value="METALLOPROTEASE M41 FTSH"/>
    <property type="match status" value="1"/>
</dbReference>
<evidence type="ECO:0000259" key="18">
    <source>
        <dbReference type="SMART" id="SM00382"/>
    </source>
</evidence>
<dbReference type="InterPro" id="IPR003960">
    <property type="entry name" value="ATPase_AAA_CS"/>
</dbReference>
<dbReference type="GO" id="GO:0008270">
    <property type="term" value="F:zinc ion binding"/>
    <property type="evidence" value="ECO:0007669"/>
    <property type="project" value="UniProtKB-UniRule"/>
</dbReference>
<organism evidence="19 20">
    <name type="scientific">Aurantiacibacter luteus</name>
    <dbReference type="NCBI Taxonomy" id="1581420"/>
    <lineage>
        <taxon>Bacteria</taxon>
        <taxon>Pseudomonadati</taxon>
        <taxon>Pseudomonadota</taxon>
        <taxon>Alphaproteobacteria</taxon>
        <taxon>Sphingomonadales</taxon>
        <taxon>Erythrobacteraceae</taxon>
        <taxon>Aurantiacibacter</taxon>
    </lineage>
</organism>
<feature type="binding site" evidence="15">
    <location>
        <position position="432"/>
    </location>
    <ligand>
        <name>Zn(2+)</name>
        <dbReference type="ChEBI" id="CHEBI:29105"/>
        <note>catalytic</note>
    </ligand>
</feature>
<dbReference type="Gene3D" id="3.40.50.300">
    <property type="entry name" value="P-loop containing nucleotide triphosphate hydrolases"/>
    <property type="match status" value="1"/>
</dbReference>
<dbReference type="InterPro" id="IPR003959">
    <property type="entry name" value="ATPase_AAA_core"/>
</dbReference>
<keyword evidence="5 15" id="KW-0812">Transmembrane</keyword>
<protein>
    <recommendedName>
        <fullName evidence="15">ATP-dependent zinc metalloprotease FtsH</fullName>
        <ecNumber evidence="15">3.4.24.-</ecNumber>
    </recommendedName>
</protein>
<keyword evidence="13 15" id="KW-0472">Membrane</keyword>
<comment type="similarity">
    <text evidence="14 15">In the central section; belongs to the AAA ATPase family.</text>
</comment>
<dbReference type="PROSITE" id="PS00674">
    <property type="entry name" value="AAA"/>
    <property type="match status" value="1"/>
</dbReference>
<accession>A0A0G9MVL8</accession>
<evidence type="ECO:0000256" key="1">
    <source>
        <dbReference type="ARBA" id="ARBA00004370"/>
    </source>
</evidence>
<keyword evidence="6 15" id="KW-0479">Metal-binding</keyword>
<evidence type="ECO:0000256" key="17">
    <source>
        <dbReference type="SAM" id="MobiDB-lite"/>
    </source>
</evidence>
<feature type="transmembrane region" description="Helical" evidence="15">
    <location>
        <begin position="18"/>
        <end position="37"/>
    </location>
</feature>
<dbReference type="HAMAP" id="MF_01458">
    <property type="entry name" value="FtsH"/>
    <property type="match status" value="1"/>
</dbReference>
<dbReference type="InterPro" id="IPR027417">
    <property type="entry name" value="P-loop_NTPase"/>
</dbReference>
<dbReference type="Gene3D" id="1.10.8.60">
    <property type="match status" value="1"/>
</dbReference>
<dbReference type="Pfam" id="PF01434">
    <property type="entry name" value="Peptidase_M41"/>
    <property type="match status" value="1"/>
</dbReference>
<feature type="binding site" evidence="15">
    <location>
        <position position="506"/>
    </location>
    <ligand>
        <name>Zn(2+)</name>
        <dbReference type="ChEBI" id="CHEBI:29105"/>
        <note>catalytic</note>
    </ligand>
</feature>
<evidence type="ECO:0000256" key="15">
    <source>
        <dbReference type="HAMAP-Rule" id="MF_01458"/>
    </source>
</evidence>
<evidence type="ECO:0000256" key="10">
    <source>
        <dbReference type="ARBA" id="ARBA00022840"/>
    </source>
</evidence>
<dbReference type="GO" id="GO:0005524">
    <property type="term" value="F:ATP binding"/>
    <property type="evidence" value="ECO:0007669"/>
    <property type="project" value="UniProtKB-UniRule"/>
</dbReference>
<feature type="transmembrane region" description="Helical" evidence="15">
    <location>
        <begin position="112"/>
        <end position="134"/>
    </location>
</feature>
<dbReference type="NCBIfam" id="TIGR01241">
    <property type="entry name" value="FtsH_fam"/>
    <property type="match status" value="1"/>
</dbReference>
<dbReference type="PATRIC" id="fig|1581420.6.peg.1452"/>
<evidence type="ECO:0000256" key="13">
    <source>
        <dbReference type="ARBA" id="ARBA00023136"/>
    </source>
</evidence>
<feature type="domain" description="AAA+ ATPase" evidence="18">
    <location>
        <begin position="198"/>
        <end position="337"/>
    </location>
</feature>
<name>A0A0G9MVL8_9SPHN</name>
<feature type="region of interest" description="Disordered" evidence="17">
    <location>
        <begin position="609"/>
        <end position="647"/>
    </location>
</feature>
<dbReference type="FunFam" id="1.10.8.60:FF:000001">
    <property type="entry name" value="ATP-dependent zinc metalloprotease FtsH"/>
    <property type="match status" value="1"/>
</dbReference>
<dbReference type="SUPFAM" id="SSF140990">
    <property type="entry name" value="FtsH protease domain-like"/>
    <property type="match status" value="1"/>
</dbReference>
<evidence type="ECO:0000256" key="7">
    <source>
        <dbReference type="ARBA" id="ARBA00022741"/>
    </source>
</evidence>
<dbReference type="GO" id="GO:0016887">
    <property type="term" value="F:ATP hydrolysis activity"/>
    <property type="evidence" value="ECO:0007669"/>
    <property type="project" value="UniProtKB-UniRule"/>
</dbReference>
<dbReference type="Gene3D" id="1.20.58.760">
    <property type="entry name" value="Peptidase M41"/>
    <property type="match status" value="1"/>
</dbReference>
<feature type="compositionally biased region" description="Gly residues" evidence="17">
    <location>
        <begin position="637"/>
        <end position="647"/>
    </location>
</feature>
<dbReference type="Pfam" id="PF17862">
    <property type="entry name" value="AAA_lid_3"/>
    <property type="match status" value="1"/>
</dbReference>
<reference evidence="19 20" key="1">
    <citation type="submission" date="2015-04" db="EMBL/GenBank/DDBJ databases">
        <title>The draft genome sequence of Erythrobacter luteus KA37.</title>
        <authorList>
            <person name="Zhuang L."/>
            <person name="Liu Y."/>
            <person name="Shao Z."/>
        </authorList>
    </citation>
    <scope>NUCLEOTIDE SEQUENCE [LARGE SCALE GENOMIC DNA]</scope>
    <source>
        <strain evidence="19 20">KA37</strain>
    </source>
</reference>
<keyword evidence="11 15" id="KW-1133">Transmembrane helix</keyword>
<gene>
    <name evidence="15" type="primary">ftsH</name>
    <name evidence="19" type="ORF">AAW00_07140</name>
</gene>
<keyword evidence="10 15" id="KW-0067">ATP-binding</keyword>
<evidence type="ECO:0000256" key="5">
    <source>
        <dbReference type="ARBA" id="ARBA00022692"/>
    </source>
</evidence>
<dbReference type="InterPro" id="IPR041569">
    <property type="entry name" value="AAA_lid_3"/>
</dbReference>
<dbReference type="CDD" id="cd19501">
    <property type="entry name" value="RecA-like_FtsH"/>
    <property type="match status" value="1"/>
</dbReference>
<keyword evidence="19" id="KW-0131">Cell cycle</keyword>
<evidence type="ECO:0000256" key="3">
    <source>
        <dbReference type="ARBA" id="ARBA00022475"/>
    </source>
</evidence>
<dbReference type="GO" id="GO:0004176">
    <property type="term" value="F:ATP-dependent peptidase activity"/>
    <property type="evidence" value="ECO:0007669"/>
    <property type="project" value="InterPro"/>
</dbReference>
<feature type="binding site" evidence="15">
    <location>
        <position position="428"/>
    </location>
    <ligand>
        <name>Zn(2+)</name>
        <dbReference type="ChEBI" id="CHEBI:29105"/>
        <note>catalytic</note>
    </ligand>
</feature>
<evidence type="ECO:0000256" key="6">
    <source>
        <dbReference type="ARBA" id="ARBA00022723"/>
    </source>
</evidence>
<sequence>MNDDQEPEQQPNPWMKSLFIWGGIFLALLLAVSLFGGDRQQSGTAISYSDFKDRVVEGNVAEVHVAPETITGTLKNGGTFATRRVVPDEQLMTQLEAADVEVTGAPAEQMNVMLYVLLQALPFILILGIAFFALRQVQKGGGGGAMGFGKSKAKLLTEKQGRVTFDDVAGIDEAREELQEIVEFLKDPSRFSKLGGQIPKGALLVGSPGTGKTLLARAIAGEARVPFFTISGSDFVEMFVGVGASRVRDMFEQAKKNAPCIVFIDEIDAVGRHRGNGIGNSNDEREQTLNQLLVEMDGFEANEGIIIIAATNRPDVLDPALLRPGRFDRQVVVPIPDIEGREKILAVHMKKVPLAPDVNPRTIARGTPGFSGADLANLVNEAALLAARRNKRLVAMQEFEDAKDKVMMGAERRSMVMTDDEKKMTAYHEAGHAIVSVHEAASDPIHKATIIPRGRALGMVMRLPERDNYSYHRDKMHANLSVSMGGRVAEEIIFGHDKVSSGASSDIQYATDLARNMVTKWGMSDKLGPLQYESSQEGYLGMGQTVRTMAGAETNKLIDAEIKNLVEGAHARATQLLTDHQDQLHLLAQAMLEYETLTGEEIKTLLETGKIDRPDAPSGPIPVRPAQGSGVPQAGKRFGGGEAPQGA</sequence>
<evidence type="ECO:0000313" key="20">
    <source>
        <dbReference type="Proteomes" id="UP000053464"/>
    </source>
</evidence>
<dbReference type="GO" id="GO:0005886">
    <property type="term" value="C:plasma membrane"/>
    <property type="evidence" value="ECO:0007669"/>
    <property type="project" value="UniProtKB-SubCell"/>
</dbReference>
<dbReference type="GO" id="GO:0051301">
    <property type="term" value="P:cell division"/>
    <property type="evidence" value="ECO:0007669"/>
    <property type="project" value="UniProtKB-KW"/>
</dbReference>
<evidence type="ECO:0000256" key="14">
    <source>
        <dbReference type="ARBA" id="ARBA00061570"/>
    </source>
</evidence>
<comment type="cofactor">
    <cofactor evidence="15">
        <name>Zn(2+)</name>
        <dbReference type="ChEBI" id="CHEBI:29105"/>
    </cofactor>
    <text evidence="15">Binds 1 zinc ion per subunit.</text>
</comment>
<comment type="caution">
    <text evidence="19">The sequence shown here is derived from an EMBL/GenBank/DDBJ whole genome shotgun (WGS) entry which is preliminary data.</text>
</comment>
<feature type="binding site" evidence="15">
    <location>
        <begin position="206"/>
        <end position="213"/>
    </location>
    <ligand>
        <name>ATP</name>
        <dbReference type="ChEBI" id="CHEBI:30616"/>
    </ligand>
</feature>
<proteinExistence type="inferred from homology"/>
<dbReference type="SUPFAM" id="SSF52540">
    <property type="entry name" value="P-loop containing nucleoside triphosphate hydrolases"/>
    <property type="match status" value="1"/>
</dbReference>
<keyword evidence="9 15" id="KW-0862">Zinc</keyword>
<dbReference type="SMART" id="SM00382">
    <property type="entry name" value="AAA"/>
    <property type="match status" value="1"/>
</dbReference>
<dbReference type="InterPro" id="IPR005936">
    <property type="entry name" value="FtsH"/>
</dbReference>
<dbReference type="AlphaFoldDB" id="A0A0G9MVL8"/>
<keyword evidence="20" id="KW-1185">Reference proteome</keyword>
<dbReference type="Gene3D" id="3.30.720.210">
    <property type="match status" value="1"/>
</dbReference>
<dbReference type="OrthoDB" id="9809379at2"/>
<dbReference type="GO" id="GO:0006508">
    <property type="term" value="P:proteolysis"/>
    <property type="evidence" value="ECO:0007669"/>
    <property type="project" value="UniProtKB-KW"/>
</dbReference>
<comment type="similarity">
    <text evidence="2 15">In the C-terminal section; belongs to the peptidase M41 family.</text>
</comment>
<comment type="function">
    <text evidence="15">Acts as a processive, ATP-dependent zinc metallopeptidase for both cytoplasmic and membrane proteins. Plays a role in the quality control of integral membrane proteins.</text>
</comment>
<feature type="active site" evidence="15">
    <location>
        <position position="429"/>
    </location>
</feature>
<dbReference type="GO" id="GO:0030163">
    <property type="term" value="P:protein catabolic process"/>
    <property type="evidence" value="ECO:0007669"/>
    <property type="project" value="UniProtKB-UniRule"/>
</dbReference>
<dbReference type="STRING" id="1581420.AAW00_07140"/>
<keyword evidence="7 15" id="KW-0547">Nucleotide-binding</keyword>
<evidence type="ECO:0000256" key="16">
    <source>
        <dbReference type="RuleBase" id="RU003651"/>
    </source>
</evidence>
<dbReference type="EC" id="3.4.24.-" evidence="15"/>
<evidence type="ECO:0000313" key="19">
    <source>
        <dbReference type="EMBL" id="KLE34817.1"/>
    </source>
</evidence>
<dbReference type="PANTHER" id="PTHR23076:SF97">
    <property type="entry name" value="ATP-DEPENDENT ZINC METALLOPROTEASE YME1L1"/>
    <property type="match status" value="1"/>
</dbReference>
<evidence type="ECO:0000256" key="11">
    <source>
        <dbReference type="ARBA" id="ARBA00022989"/>
    </source>
</evidence>
<keyword evidence="19" id="KW-0132">Cell division</keyword>
<comment type="similarity">
    <text evidence="16">Belongs to the AAA ATPase family.</text>
</comment>
<dbReference type="FunFam" id="3.40.50.300:FF:000001">
    <property type="entry name" value="ATP-dependent zinc metalloprotease FtsH"/>
    <property type="match status" value="1"/>
</dbReference>
<dbReference type="EMBL" id="LBHB01000002">
    <property type="protein sequence ID" value="KLE34817.1"/>
    <property type="molecule type" value="Genomic_DNA"/>
</dbReference>
<comment type="subunit">
    <text evidence="15">Homohexamer.</text>
</comment>
<evidence type="ECO:0000256" key="12">
    <source>
        <dbReference type="ARBA" id="ARBA00023049"/>
    </source>
</evidence>
<keyword evidence="4 15" id="KW-0645">Protease</keyword>
<dbReference type="InterPro" id="IPR000642">
    <property type="entry name" value="Peptidase_M41"/>
</dbReference>
<dbReference type="Pfam" id="PF00004">
    <property type="entry name" value="AAA"/>
    <property type="match status" value="1"/>
</dbReference>
<comment type="subcellular location">
    <subcellularLocation>
        <location evidence="15">Cell membrane</location>
        <topology evidence="15">Multi-pass membrane protein</topology>
        <orientation evidence="15">Cytoplasmic side</orientation>
    </subcellularLocation>
    <subcellularLocation>
        <location evidence="1">Membrane</location>
    </subcellularLocation>
</comment>
<keyword evidence="8 15" id="KW-0378">Hydrolase</keyword>
<dbReference type="Pfam" id="PF06480">
    <property type="entry name" value="FtsH_ext"/>
    <property type="match status" value="1"/>
</dbReference>
<evidence type="ECO:0000256" key="8">
    <source>
        <dbReference type="ARBA" id="ARBA00022801"/>
    </source>
</evidence>
<keyword evidence="3 15" id="KW-1003">Cell membrane</keyword>
<dbReference type="Proteomes" id="UP000053464">
    <property type="component" value="Unassembled WGS sequence"/>
</dbReference>
<dbReference type="InterPro" id="IPR003593">
    <property type="entry name" value="AAA+_ATPase"/>
</dbReference>
<keyword evidence="12 15" id="KW-0482">Metalloprotease</keyword>
<dbReference type="FunFam" id="1.20.58.760:FF:000002">
    <property type="entry name" value="ATP-dependent zinc metalloprotease FtsH"/>
    <property type="match status" value="1"/>
</dbReference>
<dbReference type="InterPro" id="IPR037219">
    <property type="entry name" value="Peptidase_M41-like"/>
</dbReference>